<comment type="cofactor">
    <cofactor evidence="11">
        <name>thiamine diphosphate</name>
        <dbReference type="ChEBI" id="CHEBI:58937"/>
    </cofactor>
    <text evidence="11">Binds 1 thiamine pyrophosphate per subunit.</text>
</comment>
<dbReference type="EMBL" id="BMKW01000011">
    <property type="protein sequence ID" value="GGJ31710.1"/>
    <property type="molecule type" value="Genomic_DNA"/>
</dbReference>
<comment type="caution">
    <text evidence="15">The sequence shown here is derived from an EMBL/GenBank/DDBJ whole genome shotgun (WGS) entry which is preliminary data.</text>
</comment>
<dbReference type="GO" id="GO:0050660">
    <property type="term" value="F:flavin adenine dinucleotide binding"/>
    <property type="evidence" value="ECO:0007669"/>
    <property type="project" value="InterPro"/>
</dbReference>
<dbReference type="RefSeq" id="WP_188970777.1">
    <property type="nucleotide sequence ID" value="NZ_BMKW01000011.1"/>
</dbReference>
<keyword evidence="8 11" id="KW-0460">Magnesium</keyword>
<evidence type="ECO:0000256" key="2">
    <source>
        <dbReference type="ARBA" id="ARBA00005025"/>
    </source>
</evidence>
<organism evidence="15 16">
    <name type="scientific">Neoroseomonas lacus</name>
    <dbReference type="NCBI Taxonomy" id="287609"/>
    <lineage>
        <taxon>Bacteria</taxon>
        <taxon>Pseudomonadati</taxon>
        <taxon>Pseudomonadota</taxon>
        <taxon>Alphaproteobacteria</taxon>
        <taxon>Acetobacterales</taxon>
        <taxon>Acetobacteraceae</taxon>
        <taxon>Neoroseomonas</taxon>
    </lineage>
</organism>
<evidence type="ECO:0000259" key="13">
    <source>
        <dbReference type="Pfam" id="PF02775"/>
    </source>
</evidence>
<evidence type="ECO:0000256" key="8">
    <source>
        <dbReference type="ARBA" id="ARBA00022842"/>
    </source>
</evidence>
<comment type="similarity">
    <text evidence="3 11">Belongs to the TPP enzyme family.</text>
</comment>
<dbReference type="EC" id="2.2.1.6" evidence="4 11"/>
<keyword evidence="6 11" id="KW-0808">Transferase</keyword>
<dbReference type="GO" id="GO:0030976">
    <property type="term" value="F:thiamine pyrophosphate binding"/>
    <property type="evidence" value="ECO:0007669"/>
    <property type="project" value="UniProtKB-UniRule"/>
</dbReference>
<reference evidence="15" key="2">
    <citation type="submission" date="2020-09" db="EMBL/GenBank/DDBJ databases">
        <authorList>
            <person name="Sun Q."/>
            <person name="Zhou Y."/>
        </authorList>
    </citation>
    <scope>NUCLEOTIDE SEQUENCE</scope>
    <source>
        <strain evidence="15">CGMCC 1.3617</strain>
    </source>
</reference>
<dbReference type="SUPFAM" id="SSF52518">
    <property type="entry name" value="Thiamin diphosphate-binding fold (THDP-binding)"/>
    <property type="match status" value="2"/>
</dbReference>
<evidence type="ECO:0000256" key="11">
    <source>
        <dbReference type="RuleBase" id="RU003591"/>
    </source>
</evidence>
<dbReference type="InterPro" id="IPR029061">
    <property type="entry name" value="THDP-binding"/>
</dbReference>
<feature type="domain" description="Thiamine pyrophosphate enzyme central" evidence="12">
    <location>
        <begin position="206"/>
        <end position="343"/>
    </location>
</feature>
<dbReference type="Pfam" id="PF02776">
    <property type="entry name" value="TPP_enzyme_N"/>
    <property type="match status" value="1"/>
</dbReference>
<evidence type="ECO:0000256" key="3">
    <source>
        <dbReference type="ARBA" id="ARBA00007812"/>
    </source>
</evidence>
<name>A0A917KV72_9PROT</name>
<dbReference type="Gene3D" id="3.40.50.1220">
    <property type="entry name" value="TPP-binding domain"/>
    <property type="match status" value="1"/>
</dbReference>
<accession>A0A917KV72</accession>
<dbReference type="AlphaFoldDB" id="A0A917KV72"/>
<comment type="pathway">
    <text evidence="1 11">Amino-acid biosynthesis; L-isoleucine biosynthesis; L-isoleucine from 2-oxobutanoate: step 1/4.</text>
</comment>
<keyword evidence="9 11" id="KW-0786">Thiamine pyrophosphate</keyword>
<dbReference type="InterPro" id="IPR012846">
    <property type="entry name" value="Acetolactate_synth_lsu"/>
</dbReference>
<evidence type="ECO:0000256" key="10">
    <source>
        <dbReference type="ARBA" id="ARBA00023304"/>
    </source>
</evidence>
<evidence type="ECO:0000256" key="6">
    <source>
        <dbReference type="ARBA" id="ARBA00022679"/>
    </source>
</evidence>
<feature type="domain" description="Thiamine pyrophosphate enzyme TPP-binding" evidence="13">
    <location>
        <begin position="410"/>
        <end position="556"/>
    </location>
</feature>
<comment type="catalytic activity">
    <reaction evidence="11">
        <text>2 pyruvate + H(+) = (2S)-2-acetolactate + CO2</text>
        <dbReference type="Rhea" id="RHEA:25249"/>
        <dbReference type="ChEBI" id="CHEBI:15361"/>
        <dbReference type="ChEBI" id="CHEBI:15378"/>
        <dbReference type="ChEBI" id="CHEBI:16526"/>
        <dbReference type="ChEBI" id="CHEBI:58476"/>
        <dbReference type="EC" id="2.2.1.6"/>
    </reaction>
</comment>
<evidence type="ECO:0000313" key="16">
    <source>
        <dbReference type="Proteomes" id="UP000661507"/>
    </source>
</evidence>
<evidence type="ECO:0000313" key="15">
    <source>
        <dbReference type="EMBL" id="GGJ31710.1"/>
    </source>
</evidence>
<dbReference type="CDD" id="cd07035">
    <property type="entry name" value="TPP_PYR_POX_like"/>
    <property type="match status" value="1"/>
</dbReference>
<dbReference type="InterPro" id="IPR045229">
    <property type="entry name" value="TPP_enz"/>
</dbReference>
<evidence type="ECO:0000256" key="5">
    <source>
        <dbReference type="ARBA" id="ARBA00022605"/>
    </source>
</evidence>
<evidence type="ECO:0000256" key="1">
    <source>
        <dbReference type="ARBA" id="ARBA00004974"/>
    </source>
</evidence>
<protein>
    <recommendedName>
        <fullName evidence="4 11">Acetolactate synthase</fullName>
        <ecNumber evidence="4 11">2.2.1.6</ecNumber>
    </recommendedName>
</protein>
<dbReference type="GO" id="GO:0000287">
    <property type="term" value="F:magnesium ion binding"/>
    <property type="evidence" value="ECO:0007669"/>
    <property type="project" value="UniProtKB-UniRule"/>
</dbReference>
<comment type="pathway">
    <text evidence="2 11">Amino-acid biosynthesis; L-valine biosynthesis; L-valine from pyruvate: step 1/4.</text>
</comment>
<evidence type="ECO:0000256" key="7">
    <source>
        <dbReference type="ARBA" id="ARBA00022723"/>
    </source>
</evidence>
<keyword evidence="16" id="KW-1185">Reference proteome</keyword>
<dbReference type="NCBIfam" id="TIGR00118">
    <property type="entry name" value="acolac_lg"/>
    <property type="match status" value="1"/>
</dbReference>
<dbReference type="GO" id="GO:0003984">
    <property type="term" value="F:acetolactate synthase activity"/>
    <property type="evidence" value="ECO:0007669"/>
    <property type="project" value="UniProtKB-EC"/>
</dbReference>
<keyword evidence="5 11" id="KW-0028">Amino-acid biosynthesis</keyword>
<sequence length="599" mass="64606">MSAATKTASTEAALTMSGAEVVLRALKDNGVEVIFGYPGGAVLPIYDAIFQQNAIRHILVRHEQAAVHAAEGYARSTGKVGCVLVTSGPGATNAVTGLVDALLDSIPIVCLTGQVPTHLIGNDAFQEADTTGITRPATKHNYLVKKSEDLARVVHEAFYVAKSGRPGPVVIDLPKDILINKAPYSEAPKTEHRSYRPQTQPDGEQIRKAIALLKGAKKPIVYAGGGVINAGPEASRLLTDFVHMTGFPCTNTLMGLGAFSSDDKQFVGMLGMHGTYEANLAMHGCDVMLNIGARFDDRVTGRLNAFSPGSKKIHADIDPSSINKNVPVDVPIVGDAGRVLAALIEAWKADGQAQDKPALTAWWRQIDEWRGIDCLRYRQEGKIIKPQHAVKRLYEITRELGRETFISTEVGQHQMWAAQYFGFQKPNRWMTSGGLGTMGYGLPAAMGVQIAHPDALCIDIAGEASILMNIQEMGTLAQYRLPVKVFILNNEYMGMVRQWQELLHGGRYSESYSAALPDFVKLAESFHAKGIRVTDPADLDAGIREMIAYPGPVIADIAVAKDENCFPMIPSGAAHNEMILGPEQEGGVAGVTDEGKVLV</sequence>
<dbReference type="GO" id="GO:0005948">
    <property type="term" value="C:acetolactate synthase complex"/>
    <property type="evidence" value="ECO:0007669"/>
    <property type="project" value="TreeGrafter"/>
</dbReference>
<keyword evidence="10 11" id="KW-0100">Branched-chain amino acid biosynthesis</keyword>
<evidence type="ECO:0000259" key="14">
    <source>
        <dbReference type="Pfam" id="PF02776"/>
    </source>
</evidence>
<dbReference type="PANTHER" id="PTHR18968">
    <property type="entry name" value="THIAMINE PYROPHOSPHATE ENZYMES"/>
    <property type="match status" value="1"/>
</dbReference>
<evidence type="ECO:0000256" key="4">
    <source>
        <dbReference type="ARBA" id="ARBA00013145"/>
    </source>
</evidence>
<dbReference type="GO" id="GO:0009097">
    <property type="term" value="P:isoleucine biosynthetic process"/>
    <property type="evidence" value="ECO:0007669"/>
    <property type="project" value="TreeGrafter"/>
</dbReference>
<dbReference type="NCBIfam" id="NF006581">
    <property type="entry name" value="PRK09107.1"/>
    <property type="match status" value="1"/>
</dbReference>
<dbReference type="InterPro" id="IPR011766">
    <property type="entry name" value="TPP_enzyme_TPP-bd"/>
</dbReference>
<dbReference type="InterPro" id="IPR012001">
    <property type="entry name" value="Thiamin_PyroP_enz_TPP-bd_dom"/>
</dbReference>
<dbReference type="FunFam" id="3.40.50.970:FF:000007">
    <property type="entry name" value="Acetolactate synthase"/>
    <property type="match status" value="1"/>
</dbReference>
<comment type="cofactor">
    <cofactor evidence="11">
        <name>Mg(2+)</name>
        <dbReference type="ChEBI" id="CHEBI:18420"/>
    </cofactor>
    <text evidence="11">Binds 1 Mg(2+) ion per subunit.</text>
</comment>
<dbReference type="Proteomes" id="UP000661507">
    <property type="component" value="Unassembled WGS sequence"/>
</dbReference>
<dbReference type="InterPro" id="IPR029035">
    <property type="entry name" value="DHS-like_NAD/FAD-binding_dom"/>
</dbReference>
<dbReference type="Gene3D" id="3.40.50.970">
    <property type="match status" value="2"/>
</dbReference>
<dbReference type="SUPFAM" id="SSF52467">
    <property type="entry name" value="DHS-like NAD/FAD-binding domain"/>
    <property type="match status" value="1"/>
</dbReference>
<keyword evidence="7 11" id="KW-0479">Metal-binding</keyword>
<dbReference type="InterPro" id="IPR012000">
    <property type="entry name" value="Thiamin_PyroP_enz_cen_dom"/>
</dbReference>
<dbReference type="InterPro" id="IPR039368">
    <property type="entry name" value="AHAS_TPP"/>
</dbReference>
<dbReference type="Pfam" id="PF00205">
    <property type="entry name" value="TPP_enzyme_M"/>
    <property type="match status" value="1"/>
</dbReference>
<dbReference type="CDD" id="cd02015">
    <property type="entry name" value="TPP_AHAS"/>
    <property type="match status" value="1"/>
</dbReference>
<reference evidence="15" key="1">
    <citation type="journal article" date="2014" name="Int. J. Syst. Evol. Microbiol.">
        <title>Complete genome sequence of Corynebacterium casei LMG S-19264T (=DSM 44701T), isolated from a smear-ripened cheese.</title>
        <authorList>
            <consortium name="US DOE Joint Genome Institute (JGI-PGF)"/>
            <person name="Walter F."/>
            <person name="Albersmeier A."/>
            <person name="Kalinowski J."/>
            <person name="Ruckert C."/>
        </authorList>
    </citation>
    <scope>NUCLEOTIDE SEQUENCE</scope>
    <source>
        <strain evidence="15">CGMCC 1.3617</strain>
    </source>
</reference>
<dbReference type="PANTHER" id="PTHR18968:SF13">
    <property type="entry name" value="ACETOLACTATE SYNTHASE CATALYTIC SUBUNIT, MITOCHONDRIAL"/>
    <property type="match status" value="1"/>
</dbReference>
<dbReference type="Pfam" id="PF02775">
    <property type="entry name" value="TPP_enzyme_C"/>
    <property type="match status" value="1"/>
</dbReference>
<feature type="domain" description="Thiamine pyrophosphate enzyme N-terminal TPP-binding" evidence="14">
    <location>
        <begin position="16"/>
        <end position="131"/>
    </location>
</feature>
<evidence type="ECO:0000259" key="12">
    <source>
        <dbReference type="Pfam" id="PF00205"/>
    </source>
</evidence>
<evidence type="ECO:0000256" key="9">
    <source>
        <dbReference type="ARBA" id="ARBA00023052"/>
    </source>
</evidence>
<gene>
    <name evidence="15" type="ORF">GCM10011320_43960</name>
</gene>
<proteinExistence type="inferred from homology"/>
<dbReference type="FunFam" id="3.40.50.1220:FF:000008">
    <property type="entry name" value="Acetolactate synthase"/>
    <property type="match status" value="1"/>
</dbReference>
<dbReference type="GO" id="GO:0009099">
    <property type="term" value="P:L-valine biosynthetic process"/>
    <property type="evidence" value="ECO:0007669"/>
    <property type="project" value="TreeGrafter"/>
</dbReference>